<organism evidence="13 14">
    <name type="scientific">Saccoglossus kowalevskii</name>
    <name type="common">Acorn worm</name>
    <dbReference type="NCBI Taxonomy" id="10224"/>
    <lineage>
        <taxon>Eukaryota</taxon>
        <taxon>Metazoa</taxon>
        <taxon>Hemichordata</taxon>
        <taxon>Enteropneusta</taxon>
        <taxon>Harrimaniidae</taxon>
        <taxon>Saccoglossus</taxon>
    </lineage>
</organism>
<evidence type="ECO:0000313" key="14">
    <source>
        <dbReference type="RefSeq" id="XP_006817338.1"/>
    </source>
</evidence>
<comment type="similarity">
    <text evidence="10">Belongs to the G-protein coupled receptor 1 family.</text>
</comment>
<reference evidence="14" key="1">
    <citation type="submission" date="2025-08" db="UniProtKB">
        <authorList>
            <consortium name="RefSeq"/>
        </authorList>
    </citation>
    <scope>IDENTIFICATION</scope>
    <source>
        <tissue evidence="14">Testes</tissue>
    </source>
</reference>
<feature type="transmembrane region" description="Helical" evidence="11">
    <location>
        <begin position="103"/>
        <end position="123"/>
    </location>
</feature>
<evidence type="ECO:0000256" key="2">
    <source>
        <dbReference type="ARBA" id="ARBA00022475"/>
    </source>
</evidence>
<dbReference type="PANTHER" id="PTHR24229">
    <property type="entry name" value="NEUROPEPTIDES RECEPTOR"/>
    <property type="match status" value="1"/>
</dbReference>
<dbReference type="Gene3D" id="1.20.1070.10">
    <property type="entry name" value="Rhodopsin 7-helix transmembrane proteins"/>
    <property type="match status" value="1"/>
</dbReference>
<evidence type="ECO:0000256" key="9">
    <source>
        <dbReference type="ARBA" id="ARBA00023224"/>
    </source>
</evidence>
<dbReference type="PROSITE" id="PS00237">
    <property type="entry name" value="G_PROTEIN_RECEP_F1_1"/>
    <property type="match status" value="1"/>
</dbReference>
<evidence type="ECO:0000256" key="11">
    <source>
        <dbReference type="SAM" id="Phobius"/>
    </source>
</evidence>
<evidence type="ECO:0000256" key="3">
    <source>
        <dbReference type="ARBA" id="ARBA00022692"/>
    </source>
</evidence>
<feature type="transmembrane region" description="Helical" evidence="11">
    <location>
        <begin position="202"/>
        <end position="221"/>
    </location>
</feature>
<proteinExistence type="inferred from homology"/>
<keyword evidence="3 10" id="KW-0812">Transmembrane</keyword>
<evidence type="ECO:0000256" key="5">
    <source>
        <dbReference type="ARBA" id="ARBA00023040"/>
    </source>
</evidence>
<dbReference type="PRINTS" id="PR00237">
    <property type="entry name" value="GPCRRHODOPSN"/>
</dbReference>
<dbReference type="InterPro" id="IPR017452">
    <property type="entry name" value="GPCR_Rhodpsn_7TM"/>
</dbReference>
<dbReference type="GeneID" id="102809641"/>
<name>A0ABM0MBE7_SACKO</name>
<evidence type="ECO:0000256" key="10">
    <source>
        <dbReference type="RuleBase" id="RU000688"/>
    </source>
</evidence>
<evidence type="ECO:0000259" key="12">
    <source>
        <dbReference type="PROSITE" id="PS50262"/>
    </source>
</evidence>
<dbReference type="Proteomes" id="UP000694865">
    <property type="component" value="Unplaced"/>
</dbReference>
<evidence type="ECO:0000256" key="6">
    <source>
        <dbReference type="ARBA" id="ARBA00023136"/>
    </source>
</evidence>
<evidence type="ECO:0000256" key="8">
    <source>
        <dbReference type="ARBA" id="ARBA00023180"/>
    </source>
</evidence>
<feature type="transmembrane region" description="Helical" evidence="11">
    <location>
        <begin position="25"/>
        <end position="46"/>
    </location>
</feature>
<feature type="domain" description="G-protein coupled receptors family 1 profile" evidence="12">
    <location>
        <begin position="2"/>
        <end position="220"/>
    </location>
</feature>
<dbReference type="PRINTS" id="PR01783">
    <property type="entry name" value="MCHRECEPTOR"/>
</dbReference>
<comment type="subcellular location">
    <subcellularLocation>
        <location evidence="1">Cell membrane</location>
        <topology evidence="1">Multi-pass membrane protein</topology>
    </subcellularLocation>
</comment>
<feature type="transmembrane region" description="Helical" evidence="11">
    <location>
        <begin position="146"/>
        <end position="174"/>
    </location>
</feature>
<keyword evidence="8" id="KW-0325">Glycoprotein</keyword>
<dbReference type="PANTHER" id="PTHR24229:SF40">
    <property type="entry name" value="ALLATOSTATIN C RECEPTOR 1-RELATED"/>
    <property type="match status" value="1"/>
</dbReference>
<sequence>MSNTLVLFVLLPDKANRCIPDLFFINLAVADLLFLMTLPFFAYVYATGSWLFGDVLCRLIVGFDGMNQFTGILTLLAMSFDRYFAITYPVRSKTYRTIRKARLINVLVWIVSFLCSLPLWVYADLHTEPDGAIVCQIMWPNPHKNAYTFLVFAFIVGFVAPVSAMMSHLFTGVFHHHFSDDSHRTNGEITTVASIGHRSRRIAILLIAFIEILEPTLMPIMSRKKRSDLVTSRKMYKRRSDMVFMQDGTLAHTTHVSQEWCSRKLPGFPEILEPTLMPIMSRKKRSDLVTGRKMVYAGWYTCSYHPCEPGVVFQETS</sequence>
<accession>A0ABM0MBE7</accession>
<keyword evidence="5 10" id="KW-0297">G-protein coupled receptor</keyword>
<keyword evidence="6 11" id="KW-0472">Membrane</keyword>
<evidence type="ECO:0000256" key="1">
    <source>
        <dbReference type="ARBA" id="ARBA00004651"/>
    </source>
</evidence>
<evidence type="ECO:0000313" key="13">
    <source>
        <dbReference type="Proteomes" id="UP000694865"/>
    </source>
</evidence>
<evidence type="ECO:0000256" key="4">
    <source>
        <dbReference type="ARBA" id="ARBA00022989"/>
    </source>
</evidence>
<gene>
    <name evidence="14" type="primary">LOC102809641</name>
</gene>
<keyword evidence="2" id="KW-1003">Cell membrane</keyword>
<dbReference type="PROSITE" id="PS50262">
    <property type="entry name" value="G_PROTEIN_RECEP_F1_2"/>
    <property type="match status" value="1"/>
</dbReference>
<keyword evidence="4 11" id="KW-1133">Transmembrane helix</keyword>
<evidence type="ECO:0000256" key="7">
    <source>
        <dbReference type="ARBA" id="ARBA00023170"/>
    </source>
</evidence>
<dbReference type="RefSeq" id="XP_006817338.1">
    <property type="nucleotide sequence ID" value="XM_006817275.1"/>
</dbReference>
<keyword evidence="7 10" id="KW-0675">Receptor</keyword>
<dbReference type="InterPro" id="IPR008361">
    <property type="entry name" value="MCH_rcpt"/>
</dbReference>
<dbReference type="Pfam" id="PF00001">
    <property type="entry name" value="7tm_1"/>
    <property type="match status" value="1"/>
</dbReference>
<keyword evidence="9 10" id="KW-0807">Transducer</keyword>
<keyword evidence="13" id="KW-1185">Reference proteome</keyword>
<dbReference type="SUPFAM" id="SSF81321">
    <property type="entry name" value="Family A G protein-coupled receptor-like"/>
    <property type="match status" value="1"/>
</dbReference>
<dbReference type="InterPro" id="IPR000276">
    <property type="entry name" value="GPCR_Rhodpsn"/>
</dbReference>
<protein>
    <submittedName>
        <fullName evidence="14">Somatostatin receptor type 2-like</fullName>
    </submittedName>
</protein>